<feature type="non-terminal residue" evidence="1">
    <location>
        <position position="1"/>
    </location>
</feature>
<protein>
    <submittedName>
        <fullName evidence="1">Uncharacterized protein</fullName>
    </submittedName>
</protein>
<dbReference type="AlphaFoldDB" id="M7C6L4"/>
<evidence type="ECO:0000313" key="1">
    <source>
        <dbReference type="EMBL" id="EMP36207.1"/>
    </source>
</evidence>
<gene>
    <name evidence="1" type="ORF">UY3_06538</name>
</gene>
<evidence type="ECO:0000313" key="2">
    <source>
        <dbReference type="Proteomes" id="UP000031443"/>
    </source>
</evidence>
<accession>M7C6L4</accession>
<dbReference type="Gene3D" id="1.10.287.3160">
    <property type="match status" value="1"/>
</dbReference>
<sequence length="136" mass="15518">ANYQALMSKYDFLNYVNFAEFTVSLIHQDRAYFKTLIYEGKLIASIVLQSVIDATDTSSRAMATAIIMCRESWLHASGFPKVVQNTIEDLPFNESNLFNQKTESLHTLKDSMATICSLEIYMPVPKRKFHCPPIQT</sequence>
<proteinExistence type="predicted"/>
<keyword evidence="2" id="KW-1185">Reference proteome</keyword>
<organism evidence="1 2">
    <name type="scientific">Chelonia mydas</name>
    <name type="common">Green sea-turtle</name>
    <name type="synonym">Chelonia agassizi</name>
    <dbReference type="NCBI Taxonomy" id="8469"/>
    <lineage>
        <taxon>Eukaryota</taxon>
        <taxon>Metazoa</taxon>
        <taxon>Chordata</taxon>
        <taxon>Craniata</taxon>
        <taxon>Vertebrata</taxon>
        <taxon>Euteleostomi</taxon>
        <taxon>Archelosauria</taxon>
        <taxon>Testudinata</taxon>
        <taxon>Testudines</taxon>
        <taxon>Cryptodira</taxon>
        <taxon>Durocryptodira</taxon>
        <taxon>Americhelydia</taxon>
        <taxon>Chelonioidea</taxon>
        <taxon>Cheloniidae</taxon>
        <taxon>Chelonia</taxon>
    </lineage>
</organism>
<reference evidence="2" key="1">
    <citation type="journal article" date="2013" name="Nat. Genet.">
        <title>The draft genomes of soft-shell turtle and green sea turtle yield insights into the development and evolution of the turtle-specific body plan.</title>
        <authorList>
            <person name="Wang Z."/>
            <person name="Pascual-Anaya J."/>
            <person name="Zadissa A."/>
            <person name="Li W."/>
            <person name="Niimura Y."/>
            <person name="Huang Z."/>
            <person name="Li C."/>
            <person name="White S."/>
            <person name="Xiong Z."/>
            <person name="Fang D."/>
            <person name="Wang B."/>
            <person name="Ming Y."/>
            <person name="Chen Y."/>
            <person name="Zheng Y."/>
            <person name="Kuraku S."/>
            <person name="Pignatelli M."/>
            <person name="Herrero J."/>
            <person name="Beal K."/>
            <person name="Nozawa M."/>
            <person name="Li Q."/>
            <person name="Wang J."/>
            <person name="Zhang H."/>
            <person name="Yu L."/>
            <person name="Shigenobu S."/>
            <person name="Wang J."/>
            <person name="Liu J."/>
            <person name="Flicek P."/>
            <person name="Searle S."/>
            <person name="Wang J."/>
            <person name="Kuratani S."/>
            <person name="Yin Y."/>
            <person name="Aken B."/>
            <person name="Zhang G."/>
            <person name="Irie N."/>
        </authorList>
    </citation>
    <scope>NUCLEOTIDE SEQUENCE [LARGE SCALE GENOMIC DNA]</scope>
</reference>
<dbReference type="Proteomes" id="UP000031443">
    <property type="component" value="Unassembled WGS sequence"/>
</dbReference>
<name>M7C6L4_CHEMY</name>
<dbReference type="EMBL" id="KB525803">
    <property type="protein sequence ID" value="EMP36207.1"/>
    <property type="molecule type" value="Genomic_DNA"/>
</dbReference>